<feature type="compositionally biased region" description="Gly residues" evidence="4">
    <location>
        <begin position="380"/>
        <end position="394"/>
    </location>
</feature>
<name>A0A0K9PWH1_ZOSMR</name>
<dbReference type="InterPro" id="IPR012677">
    <property type="entry name" value="Nucleotide-bd_a/b_plait_sf"/>
</dbReference>
<gene>
    <name evidence="6" type="ORF">ZOSMA_14G01000</name>
</gene>
<dbReference type="PROSITE" id="PS50102">
    <property type="entry name" value="RRM"/>
    <property type="match status" value="2"/>
</dbReference>
<dbReference type="GO" id="GO:0005654">
    <property type="term" value="C:nucleoplasm"/>
    <property type="evidence" value="ECO:0000318"/>
    <property type="project" value="GO_Central"/>
</dbReference>
<dbReference type="PANTHER" id="PTHR48033:SF10">
    <property type="entry name" value="RNA-BINDING PROTEIN SQUID"/>
    <property type="match status" value="1"/>
</dbReference>
<dbReference type="GO" id="GO:0010468">
    <property type="term" value="P:regulation of gene expression"/>
    <property type="evidence" value="ECO:0000318"/>
    <property type="project" value="GO_Central"/>
</dbReference>
<evidence type="ECO:0000313" key="7">
    <source>
        <dbReference type="Proteomes" id="UP000036987"/>
    </source>
</evidence>
<accession>A0A0K9PWH1</accession>
<evidence type="ECO:0000313" key="6">
    <source>
        <dbReference type="EMBL" id="KMZ73336.1"/>
    </source>
</evidence>
<evidence type="ECO:0000256" key="2">
    <source>
        <dbReference type="ARBA" id="ARBA00023242"/>
    </source>
</evidence>
<protein>
    <recommendedName>
        <fullName evidence="5">RRM domain-containing protein</fullName>
    </recommendedName>
</protein>
<feature type="region of interest" description="Disordered" evidence="4">
    <location>
        <begin position="38"/>
        <end position="101"/>
    </location>
</feature>
<dbReference type="Gene3D" id="3.30.70.330">
    <property type="match status" value="2"/>
</dbReference>
<feature type="compositionally biased region" description="Basic and acidic residues" evidence="4">
    <location>
        <begin position="89"/>
        <end position="101"/>
    </location>
</feature>
<feature type="domain" description="RRM" evidence="5">
    <location>
        <begin position="110"/>
        <end position="186"/>
    </location>
</feature>
<dbReference type="EMBL" id="LFYR01000585">
    <property type="protein sequence ID" value="KMZ73336.1"/>
    <property type="molecule type" value="Genomic_DNA"/>
</dbReference>
<dbReference type="InterPro" id="IPR000504">
    <property type="entry name" value="RRM_dom"/>
</dbReference>
<dbReference type="SMART" id="SM00360">
    <property type="entry name" value="RRM"/>
    <property type="match status" value="2"/>
</dbReference>
<sequence>MASIIPPKTVSEDHQSNISDDDYMDYFAEVEVEDFDAKAKENKVNQDIGRNKEGGVKKEEQEEGEFIRSEDESEGDDDDIPKSISYANEGKRGNVVDGVNNRRGDDDYDRKVFVGGISWETTGEHFVIHFQKYGRVVDAKIIRDRHTGMPRGFGFVTFEDSSVVQNVLKDIHMLDGQRVEVRQTHPRKSLLPKTKQIFVGGLPLSLTEGEFKEYFATFGKVVEQEIMIDYATGKSRGFGFITFDDEDIVEEILSLGIMHEINDKKIQLRKMMKKPWDNGGGNSSVGGNMYGNHRGGSGYRGGYGYQSRGRFGGHGTTNMHRMYGTGYNYNVPYDYDYDHGMSFGSVYGPVPMYGAYEAFLNMNGRHANRGSRGGDHHGGASYGNGNSSGNGSGSSTGTRGHTEERYKPY</sequence>
<comment type="subcellular location">
    <subcellularLocation>
        <location evidence="1">Nucleus</location>
    </subcellularLocation>
</comment>
<dbReference type="OrthoDB" id="1875751at2759"/>
<evidence type="ECO:0000256" key="4">
    <source>
        <dbReference type="SAM" id="MobiDB-lite"/>
    </source>
</evidence>
<feature type="compositionally biased region" description="Basic and acidic residues" evidence="4">
    <location>
        <begin position="400"/>
        <end position="409"/>
    </location>
</feature>
<comment type="caution">
    <text evidence="6">The sequence shown here is derived from an EMBL/GenBank/DDBJ whole genome shotgun (WGS) entry which is preliminary data.</text>
</comment>
<feature type="domain" description="RRM" evidence="5">
    <location>
        <begin position="195"/>
        <end position="275"/>
    </location>
</feature>
<dbReference type="PANTHER" id="PTHR48033">
    <property type="entry name" value="RNA-BINDING (RRM/RBD/RNP MOTIFS) FAMILY PROTEIN"/>
    <property type="match status" value="1"/>
</dbReference>
<evidence type="ECO:0000259" key="5">
    <source>
        <dbReference type="PROSITE" id="PS50102"/>
    </source>
</evidence>
<dbReference type="STRING" id="29655.A0A0K9PWH1"/>
<feature type="region of interest" description="Disordered" evidence="4">
    <location>
        <begin position="367"/>
        <end position="409"/>
    </location>
</feature>
<keyword evidence="7" id="KW-1185">Reference proteome</keyword>
<dbReference type="GO" id="GO:0003723">
    <property type="term" value="F:RNA binding"/>
    <property type="evidence" value="ECO:0000318"/>
    <property type="project" value="GO_Central"/>
</dbReference>
<dbReference type="AlphaFoldDB" id="A0A0K9PWH1"/>
<proteinExistence type="predicted"/>
<dbReference type="InterPro" id="IPR035979">
    <property type="entry name" value="RBD_domain_sf"/>
</dbReference>
<dbReference type="SUPFAM" id="SSF54928">
    <property type="entry name" value="RNA-binding domain, RBD"/>
    <property type="match status" value="2"/>
</dbReference>
<evidence type="ECO:0000256" key="3">
    <source>
        <dbReference type="PROSITE-ProRule" id="PRU00176"/>
    </source>
</evidence>
<feature type="compositionally biased region" description="Basic and acidic residues" evidence="4">
    <location>
        <begin position="38"/>
        <end position="70"/>
    </location>
</feature>
<organism evidence="6 7">
    <name type="scientific">Zostera marina</name>
    <name type="common">Eelgrass</name>
    <dbReference type="NCBI Taxonomy" id="29655"/>
    <lineage>
        <taxon>Eukaryota</taxon>
        <taxon>Viridiplantae</taxon>
        <taxon>Streptophyta</taxon>
        <taxon>Embryophyta</taxon>
        <taxon>Tracheophyta</taxon>
        <taxon>Spermatophyta</taxon>
        <taxon>Magnoliopsida</taxon>
        <taxon>Liliopsida</taxon>
        <taxon>Zosteraceae</taxon>
        <taxon>Zostera</taxon>
    </lineage>
</organism>
<feature type="region of interest" description="Disordered" evidence="4">
    <location>
        <begin position="1"/>
        <end position="22"/>
    </location>
</feature>
<dbReference type="Pfam" id="PF00076">
    <property type="entry name" value="RRM_1"/>
    <property type="match status" value="2"/>
</dbReference>
<dbReference type="Proteomes" id="UP000036987">
    <property type="component" value="Unassembled WGS sequence"/>
</dbReference>
<evidence type="ECO:0000256" key="1">
    <source>
        <dbReference type="ARBA" id="ARBA00004123"/>
    </source>
</evidence>
<keyword evidence="2" id="KW-0539">Nucleus</keyword>
<keyword evidence="3" id="KW-0694">RNA-binding</keyword>
<reference evidence="7" key="1">
    <citation type="journal article" date="2016" name="Nature">
        <title>The genome of the seagrass Zostera marina reveals angiosperm adaptation to the sea.</title>
        <authorList>
            <person name="Olsen J.L."/>
            <person name="Rouze P."/>
            <person name="Verhelst B."/>
            <person name="Lin Y.-C."/>
            <person name="Bayer T."/>
            <person name="Collen J."/>
            <person name="Dattolo E."/>
            <person name="De Paoli E."/>
            <person name="Dittami S."/>
            <person name="Maumus F."/>
            <person name="Michel G."/>
            <person name="Kersting A."/>
            <person name="Lauritano C."/>
            <person name="Lohaus R."/>
            <person name="Toepel M."/>
            <person name="Tonon T."/>
            <person name="Vanneste K."/>
            <person name="Amirebrahimi M."/>
            <person name="Brakel J."/>
            <person name="Bostroem C."/>
            <person name="Chovatia M."/>
            <person name="Grimwood J."/>
            <person name="Jenkins J.W."/>
            <person name="Jueterbock A."/>
            <person name="Mraz A."/>
            <person name="Stam W.T."/>
            <person name="Tice H."/>
            <person name="Bornberg-Bauer E."/>
            <person name="Green P.J."/>
            <person name="Pearson G.A."/>
            <person name="Procaccini G."/>
            <person name="Duarte C.M."/>
            <person name="Schmutz J."/>
            <person name="Reusch T.B.H."/>
            <person name="Van de Peer Y."/>
        </authorList>
    </citation>
    <scope>NUCLEOTIDE SEQUENCE [LARGE SCALE GENOMIC DNA]</scope>
    <source>
        <strain evidence="7">cv. Finnish</strain>
    </source>
</reference>
<dbReference type="GO" id="GO:0000785">
    <property type="term" value="C:chromatin"/>
    <property type="evidence" value="ECO:0000318"/>
    <property type="project" value="GO_Central"/>
</dbReference>